<accession>A0A238JFG5</accession>
<dbReference type="SUPFAM" id="SSF46785">
    <property type="entry name" value="Winged helix' DNA-binding domain"/>
    <property type="match status" value="1"/>
</dbReference>
<dbReference type="AlphaFoldDB" id="A0A238JFG5"/>
<dbReference type="RefSeq" id="WP_099247359.1">
    <property type="nucleotide sequence ID" value="NZ_FXXP01000002.1"/>
</dbReference>
<comment type="similarity">
    <text evidence="1">Belongs to the ROK (NagC/XylR) family.</text>
</comment>
<dbReference type="Pfam" id="PF00480">
    <property type="entry name" value="ROK"/>
    <property type="match status" value="1"/>
</dbReference>
<dbReference type="InterPro" id="IPR036388">
    <property type="entry name" value="WH-like_DNA-bd_sf"/>
</dbReference>
<evidence type="ECO:0000313" key="3">
    <source>
        <dbReference type="Proteomes" id="UP000225972"/>
    </source>
</evidence>
<keyword evidence="3" id="KW-1185">Reference proteome</keyword>
<dbReference type="EMBL" id="FXXP01000002">
    <property type="protein sequence ID" value="SMX29389.1"/>
    <property type="molecule type" value="Genomic_DNA"/>
</dbReference>
<dbReference type="InterPro" id="IPR036390">
    <property type="entry name" value="WH_DNA-bd_sf"/>
</dbReference>
<reference evidence="3" key="1">
    <citation type="submission" date="2017-05" db="EMBL/GenBank/DDBJ databases">
        <authorList>
            <person name="Rodrigo-Torres L."/>
            <person name="Arahal R. D."/>
            <person name="Lucena T."/>
        </authorList>
    </citation>
    <scope>NUCLEOTIDE SEQUENCE [LARGE SCALE GENOMIC DNA]</scope>
    <source>
        <strain evidence="3">CECT 8649</strain>
    </source>
</reference>
<dbReference type="Pfam" id="PF13412">
    <property type="entry name" value="HTH_24"/>
    <property type="match status" value="1"/>
</dbReference>
<name>A0A238JFG5_9RHOB</name>
<dbReference type="PANTHER" id="PTHR18964">
    <property type="entry name" value="ROK (REPRESSOR, ORF, KINASE) FAMILY"/>
    <property type="match status" value="1"/>
</dbReference>
<gene>
    <name evidence="2" type="primary">nagC_2</name>
    <name evidence="2" type="ORF">TRP8649_03523</name>
</gene>
<protein>
    <submittedName>
        <fullName evidence="2">N-acetylglucosamine repressor</fullName>
    </submittedName>
</protein>
<sequence>MAQIEKSNHNSDQREAGRLQVLDVIRAAGTIARIDIAKETGFSPATVTVITSQLLESGLIEEITPEPAADAKPSTRRGRPRVSLRLRGAAHLIAGIKVAHNSVSVLILDFEGSEVVSHDMPMPEPRMATPYFCETLKRAVSQACAKGGFALSDLSGIGVAMAGLVDAKRNFVYWSSSLTDRNVNLGAHLDRVLPCPVFIDNDANLVAKAEHLFGEGRKVDDFIVVTIEHGVGMGIVIGGEIYRGERGCGAEFGHTKVHLDGALCQCGQRGCLEAYVGNYALLREANIMDREMPLADIGMLFKRAEAGDAMARSIFERAGRMFAMGLANIINIFDPKLIVLAGEQLSFDYLYADAVLEAMHQSSIQVDAPLPEVRVHAWGDQMWAKGAAAYAIEKVSALTVREVPVDA</sequence>
<dbReference type="InterPro" id="IPR049874">
    <property type="entry name" value="ROK_cs"/>
</dbReference>
<dbReference type="InterPro" id="IPR000600">
    <property type="entry name" value="ROK"/>
</dbReference>
<dbReference type="OrthoDB" id="9810372at2"/>
<dbReference type="Proteomes" id="UP000225972">
    <property type="component" value="Unassembled WGS sequence"/>
</dbReference>
<dbReference type="PANTHER" id="PTHR18964:SF173">
    <property type="entry name" value="GLUCOKINASE"/>
    <property type="match status" value="1"/>
</dbReference>
<organism evidence="2 3">
    <name type="scientific">Pelagimonas phthalicica</name>
    <dbReference type="NCBI Taxonomy" id="1037362"/>
    <lineage>
        <taxon>Bacteria</taxon>
        <taxon>Pseudomonadati</taxon>
        <taxon>Pseudomonadota</taxon>
        <taxon>Alphaproteobacteria</taxon>
        <taxon>Rhodobacterales</taxon>
        <taxon>Roseobacteraceae</taxon>
        <taxon>Pelagimonas</taxon>
    </lineage>
</organism>
<dbReference type="Gene3D" id="3.30.420.40">
    <property type="match status" value="2"/>
</dbReference>
<dbReference type="SUPFAM" id="SSF53067">
    <property type="entry name" value="Actin-like ATPase domain"/>
    <property type="match status" value="1"/>
</dbReference>
<dbReference type="InterPro" id="IPR043129">
    <property type="entry name" value="ATPase_NBD"/>
</dbReference>
<dbReference type="PROSITE" id="PS01125">
    <property type="entry name" value="ROK"/>
    <property type="match status" value="1"/>
</dbReference>
<evidence type="ECO:0000256" key="1">
    <source>
        <dbReference type="ARBA" id="ARBA00006479"/>
    </source>
</evidence>
<proteinExistence type="inferred from homology"/>
<dbReference type="Gene3D" id="1.10.10.10">
    <property type="entry name" value="Winged helix-like DNA-binding domain superfamily/Winged helix DNA-binding domain"/>
    <property type="match status" value="1"/>
</dbReference>
<evidence type="ECO:0000313" key="2">
    <source>
        <dbReference type="EMBL" id="SMX29389.1"/>
    </source>
</evidence>